<dbReference type="HOGENOM" id="CLU_042576_3_1_1"/>
<dbReference type="AlphaFoldDB" id="E3MDT6"/>
<dbReference type="KEGG" id="crq:GCK72_008026"/>
<dbReference type="PANTHER" id="PTHR31379:SF1">
    <property type="entry name" value="F-BOX C PROTEIN-RELATED"/>
    <property type="match status" value="1"/>
</dbReference>
<protein>
    <recommendedName>
        <fullName evidence="3">F-box domain-containing protein</fullName>
    </recommendedName>
</protein>
<sequence length="313" mass="36550">MSNTLSYPGLRCVLEFLDPMKRIHIASRNQSLRTIDKTIPLRIEELEITTYIYCLNLNDHVIDSYIDNYIRFEYGHGKKFKRIWPLILNREEAMKKLLDSYLGARSKIYVNLIRIYEMVSQSSLPLNFIVRINELGCCFSNIDRFPINIDPSSFPLKSLRTVIREPDYLNHPILTSAKILIVVDGIDRVIQLVNQNNTNKRVKFEMSSFRIEDLLSLVRCWKDNGKEIGTTFKFRDYTNNQSVMYFLLQELKEFKIESDHHSSILRVPINRTADIHISHDNGDYIVVEVVPSTLKKESNATEEPCCSKRARHS</sequence>
<name>E3MDT6_CAERE</name>
<dbReference type="GeneID" id="9817704"/>
<dbReference type="Proteomes" id="UP000008281">
    <property type="component" value="Unassembled WGS sequence"/>
</dbReference>
<accession>E3MDT6</accession>
<gene>
    <name evidence="1" type="ORF">CRE_17971</name>
</gene>
<dbReference type="InterPro" id="IPR021942">
    <property type="entry name" value="DUF3557"/>
</dbReference>
<dbReference type="OrthoDB" id="5910677at2759"/>
<dbReference type="RefSeq" id="XP_003105674.2">
    <property type="nucleotide sequence ID" value="XM_003105626.2"/>
</dbReference>
<keyword evidence="2" id="KW-1185">Reference proteome</keyword>
<dbReference type="FunCoup" id="E3MDT6">
    <property type="interactions" value="546"/>
</dbReference>
<evidence type="ECO:0008006" key="3">
    <source>
        <dbReference type="Google" id="ProtNLM"/>
    </source>
</evidence>
<reference evidence="1" key="1">
    <citation type="submission" date="2007-07" db="EMBL/GenBank/DDBJ databases">
        <title>PCAP assembly of the Caenorhabditis remanei genome.</title>
        <authorList>
            <consortium name="The Caenorhabditis remanei Sequencing Consortium"/>
            <person name="Wilson R.K."/>
        </authorList>
    </citation>
    <scope>NUCLEOTIDE SEQUENCE [LARGE SCALE GENOMIC DNA]</scope>
    <source>
        <strain evidence="1">PB4641</strain>
    </source>
</reference>
<dbReference type="CTD" id="9817704"/>
<dbReference type="Pfam" id="PF12078">
    <property type="entry name" value="DUF3557"/>
    <property type="match status" value="1"/>
</dbReference>
<evidence type="ECO:0000313" key="1">
    <source>
        <dbReference type="EMBL" id="EFO99082.1"/>
    </source>
</evidence>
<organism evidence="2">
    <name type="scientific">Caenorhabditis remanei</name>
    <name type="common">Caenorhabditis vulgaris</name>
    <dbReference type="NCBI Taxonomy" id="31234"/>
    <lineage>
        <taxon>Eukaryota</taxon>
        <taxon>Metazoa</taxon>
        <taxon>Ecdysozoa</taxon>
        <taxon>Nematoda</taxon>
        <taxon>Chromadorea</taxon>
        <taxon>Rhabditida</taxon>
        <taxon>Rhabditina</taxon>
        <taxon>Rhabditomorpha</taxon>
        <taxon>Rhabditoidea</taxon>
        <taxon>Rhabditidae</taxon>
        <taxon>Peloderinae</taxon>
        <taxon>Caenorhabditis</taxon>
    </lineage>
</organism>
<dbReference type="EMBL" id="DS268437">
    <property type="protein sequence ID" value="EFO99082.1"/>
    <property type="molecule type" value="Genomic_DNA"/>
</dbReference>
<dbReference type="InParanoid" id="E3MDT6"/>
<proteinExistence type="predicted"/>
<evidence type="ECO:0000313" key="2">
    <source>
        <dbReference type="Proteomes" id="UP000008281"/>
    </source>
</evidence>
<dbReference type="PANTHER" id="PTHR31379">
    <property type="entry name" value="F-BOX C PROTEIN-RELATED-RELATED"/>
    <property type="match status" value="1"/>
</dbReference>